<organism evidence="1 2">
    <name type="scientific">Micrococcus terreus</name>
    <dbReference type="NCBI Taxonomy" id="574650"/>
    <lineage>
        <taxon>Bacteria</taxon>
        <taxon>Bacillati</taxon>
        <taxon>Actinomycetota</taxon>
        <taxon>Actinomycetes</taxon>
        <taxon>Micrococcales</taxon>
        <taxon>Micrococcaceae</taxon>
        <taxon>Micrococcus</taxon>
    </lineage>
</organism>
<evidence type="ECO:0000313" key="1">
    <source>
        <dbReference type="EMBL" id="SFV23828.1"/>
    </source>
</evidence>
<gene>
    <name evidence="1" type="ORF">SAMN04487966_108148</name>
</gene>
<sequence length="223" mass="24662">MSENTQVTVDAQLLLSYMDAQGLNGAVQVNRGQEHMGGLIVDSALQRRNKYGSTVAPRVAKIIEAWPKAVTTTGFRRLAGDGDTSTFDWSLNTGLAGLGKVIDWSSPTRLVQMAETATVFADHGIDTTDQLREALEDEHTRAPLRAQLRRIRNIGPKTLDYFDILCGITEATAVDSRIRLAATRAGIERQGYDHLREVMFHAANTRSWRLSDLDAVLWAAHED</sequence>
<evidence type="ECO:0000313" key="2">
    <source>
        <dbReference type="Proteomes" id="UP000198881"/>
    </source>
</evidence>
<keyword evidence="2" id="KW-1185">Reference proteome</keyword>
<dbReference type="STRING" id="574650.SAMN04487966_108148"/>
<dbReference type="Proteomes" id="UP000198881">
    <property type="component" value="Unassembled WGS sequence"/>
</dbReference>
<dbReference type="OrthoDB" id="12078at2"/>
<protein>
    <submittedName>
        <fullName evidence="1">Uncharacterized protein</fullName>
    </submittedName>
</protein>
<dbReference type="RefSeq" id="WP_091698175.1">
    <property type="nucleotide sequence ID" value="NZ_FPCG01000008.1"/>
</dbReference>
<accession>A0A1I7MPK5</accession>
<reference evidence="1 2" key="1">
    <citation type="submission" date="2016-10" db="EMBL/GenBank/DDBJ databases">
        <authorList>
            <person name="de Groot N.N."/>
        </authorList>
    </citation>
    <scope>NUCLEOTIDE SEQUENCE [LARGE SCALE GENOMIC DNA]</scope>
    <source>
        <strain evidence="1 2">CGMCC 1.7054</strain>
    </source>
</reference>
<proteinExistence type="predicted"/>
<name>A0A1I7MPK5_9MICC</name>
<dbReference type="AlphaFoldDB" id="A0A1I7MPK5"/>
<dbReference type="EMBL" id="FPCG01000008">
    <property type="protein sequence ID" value="SFV23828.1"/>
    <property type="molecule type" value="Genomic_DNA"/>
</dbReference>